<proteinExistence type="predicted"/>
<dbReference type="Proteomes" id="UP000609346">
    <property type="component" value="Unassembled WGS sequence"/>
</dbReference>
<dbReference type="PROSITE" id="PS51186">
    <property type="entry name" value="GNAT"/>
    <property type="match status" value="1"/>
</dbReference>
<dbReference type="EMBL" id="JACXZA010000002">
    <property type="protein sequence ID" value="MBD3919287.1"/>
    <property type="molecule type" value="Genomic_DNA"/>
</dbReference>
<dbReference type="InterPro" id="IPR000182">
    <property type="entry name" value="GNAT_dom"/>
</dbReference>
<gene>
    <name evidence="2" type="ORF">H8B09_11025</name>
</gene>
<accession>A0ABR8MTK1</accession>
<evidence type="ECO:0000259" key="1">
    <source>
        <dbReference type="PROSITE" id="PS51186"/>
    </source>
</evidence>
<name>A0ABR8MTK1_9BACL</name>
<protein>
    <recommendedName>
        <fullName evidence="1">N-acetyltransferase domain-containing protein</fullName>
    </recommendedName>
</protein>
<comment type="caution">
    <text evidence="2">The sequence shown here is derived from an EMBL/GenBank/DDBJ whole genome shotgun (WGS) entry which is preliminary data.</text>
</comment>
<dbReference type="InterPro" id="IPR016181">
    <property type="entry name" value="Acyl_CoA_acyltransferase"/>
</dbReference>
<organism evidence="2 3">
    <name type="scientific">Paenibacillus terricola</name>
    <dbReference type="NCBI Taxonomy" id="2763503"/>
    <lineage>
        <taxon>Bacteria</taxon>
        <taxon>Bacillati</taxon>
        <taxon>Bacillota</taxon>
        <taxon>Bacilli</taxon>
        <taxon>Bacillales</taxon>
        <taxon>Paenibacillaceae</taxon>
        <taxon>Paenibacillus</taxon>
    </lineage>
</organism>
<dbReference type="Pfam" id="PF00583">
    <property type="entry name" value="Acetyltransf_1"/>
    <property type="match status" value="1"/>
</dbReference>
<sequence length="158" mass="18328">MKLNQAGLLFRIHRQEDTEMIVSMINKDRHHMSFGTTTKMFEQELDEPGERGRDNTFVVIKGSTIVGYYSLFFVDQSTHNAVYCYATVDMDWRIQGIGTAIFHHLFAHLERIAQIEKKPIHFIHRAMTSIPGETTLGMNLGMEEISSLHIMCLRLWVR</sequence>
<evidence type="ECO:0000313" key="2">
    <source>
        <dbReference type="EMBL" id="MBD3919287.1"/>
    </source>
</evidence>
<keyword evidence="3" id="KW-1185">Reference proteome</keyword>
<feature type="domain" description="N-acetyltransferase" evidence="1">
    <location>
        <begin position="8"/>
        <end position="158"/>
    </location>
</feature>
<dbReference type="RefSeq" id="WP_191203544.1">
    <property type="nucleotide sequence ID" value="NZ_JACXZA010000002.1"/>
</dbReference>
<reference evidence="2 3" key="1">
    <citation type="submission" date="2020-09" db="EMBL/GenBank/DDBJ databases">
        <title>Paenibacillus sp. strain PR3 16S rRNA gene Genome sequencing and assembly.</title>
        <authorList>
            <person name="Kim J."/>
        </authorList>
    </citation>
    <scope>NUCLEOTIDE SEQUENCE [LARGE SCALE GENOMIC DNA]</scope>
    <source>
        <strain evidence="2 3">PR3</strain>
    </source>
</reference>
<dbReference type="Gene3D" id="3.40.630.30">
    <property type="match status" value="1"/>
</dbReference>
<evidence type="ECO:0000313" key="3">
    <source>
        <dbReference type="Proteomes" id="UP000609346"/>
    </source>
</evidence>
<dbReference type="SUPFAM" id="SSF55729">
    <property type="entry name" value="Acyl-CoA N-acyltransferases (Nat)"/>
    <property type="match status" value="1"/>
</dbReference>